<evidence type="ECO:0000313" key="2">
    <source>
        <dbReference type="EMBL" id="CAI9929565.1"/>
    </source>
</evidence>
<dbReference type="AlphaFoldDB" id="A0AA86P1U0"/>
<sequence>MNQTSPLIQTQSPVQQSTVHFDLTESDTEPASPKLRKTRTKIPIISSQIQASQSSFSPEERLQLDLLMNEGETEEITKRTFSLELNKEQKRMNEVQRLVHENQQLKMQLEQSKLQLNSSNRLFQELFPKQSQLKSLPEKIEQLKTQFQNMEEKCYKTERILEHAQSISDSKEKINKQLKEQIVQLQKKLDSKDIELLKMSKSVRNVNQSMIPTFNESVVIKIHDRSLQQNIEYIQSQIALMNIPDANTHIDEILTIISDIIYGNGFKELQQLFRIKASDFNRFKEKMQANWQSEYDQMLQQFLQNKCKNTYLNQYEILIDDQNIGTGTQLAVEILTGLLIGYEFGGNSETPCIQNVENGNINKIPLGIM</sequence>
<name>A0AA86P1U0_9EUKA</name>
<comment type="caution">
    <text evidence="2">The sequence shown here is derived from an EMBL/GenBank/DDBJ whole genome shotgun (WGS) entry which is preliminary data.</text>
</comment>
<evidence type="ECO:0000256" key="1">
    <source>
        <dbReference type="SAM" id="Coils"/>
    </source>
</evidence>
<feature type="coiled-coil region" evidence="1">
    <location>
        <begin position="85"/>
        <end position="195"/>
    </location>
</feature>
<reference evidence="3 4" key="2">
    <citation type="submission" date="2024-07" db="EMBL/GenBank/DDBJ databases">
        <authorList>
            <person name="Akdeniz Z."/>
        </authorList>
    </citation>
    <scope>NUCLEOTIDE SEQUENCE [LARGE SCALE GENOMIC DNA]</scope>
</reference>
<evidence type="ECO:0000313" key="3">
    <source>
        <dbReference type="EMBL" id="CAL5992644.1"/>
    </source>
</evidence>
<gene>
    <name evidence="3" type="ORF">HINF_LOCUS12679</name>
    <name evidence="2" type="ORF">HINF_LOCUS17210</name>
</gene>
<organism evidence="2">
    <name type="scientific">Hexamita inflata</name>
    <dbReference type="NCBI Taxonomy" id="28002"/>
    <lineage>
        <taxon>Eukaryota</taxon>
        <taxon>Metamonada</taxon>
        <taxon>Diplomonadida</taxon>
        <taxon>Hexamitidae</taxon>
        <taxon>Hexamitinae</taxon>
        <taxon>Hexamita</taxon>
    </lineage>
</organism>
<accession>A0AA86P1U0</accession>
<dbReference type="EMBL" id="CATOUU010000440">
    <property type="protein sequence ID" value="CAI9929565.1"/>
    <property type="molecule type" value="Genomic_DNA"/>
</dbReference>
<evidence type="ECO:0000313" key="4">
    <source>
        <dbReference type="Proteomes" id="UP001642409"/>
    </source>
</evidence>
<protein>
    <submittedName>
        <fullName evidence="2">Uncharacterized protein</fullName>
    </submittedName>
</protein>
<reference evidence="2" key="1">
    <citation type="submission" date="2023-06" db="EMBL/GenBank/DDBJ databases">
        <authorList>
            <person name="Kurt Z."/>
        </authorList>
    </citation>
    <scope>NUCLEOTIDE SEQUENCE</scope>
</reference>
<dbReference type="Proteomes" id="UP001642409">
    <property type="component" value="Unassembled WGS sequence"/>
</dbReference>
<proteinExistence type="predicted"/>
<keyword evidence="1" id="KW-0175">Coiled coil</keyword>
<keyword evidence="4" id="KW-1185">Reference proteome</keyword>
<dbReference type="EMBL" id="CAXDID020000029">
    <property type="protein sequence ID" value="CAL5992644.1"/>
    <property type="molecule type" value="Genomic_DNA"/>
</dbReference>